<dbReference type="SUPFAM" id="SSF53474">
    <property type="entry name" value="alpha/beta-Hydrolases"/>
    <property type="match status" value="1"/>
</dbReference>
<organism evidence="2 3">
    <name type="scientific">Alicyclobacillus dauci</name>
    <dbReference type="NCBI Taxonomy" id="1475485"/>
    <lineage>
        <taxon>Bacteria</taxon>
        <taxon>Bacillati</taxon>
        <taxon>Bacillota</taxon>
        <taxon>Bacilli</taxon>
        <taxon>Bacillales</taxon>
        <taxon>Alicyclobacillaceae</taxon>
        <taxon>Alicyclobacillus</taxon>
    </lineage>
</organism>
<dbReference type="GO" id="GO:0016787">
    <property type="term" value="F:hydrolase activity"/>
    <property type="evidence" value="ECO:0007669"/>
    <property type="project" value="UniProtKB-KW"/>
</dbReference>
<dbReference type="Pfam" id="PF00561">
    <property type="entry name" value="Abhydrolase_1"/>
    <property type="match status" value="1"/>
</dbReference>
<name>A0ABY6Z4S9_9BACL</name>
<evidence type="ECO:0000313" key="2">
    <source>
        <dbReference type="EMBL" id="WAH37883.1"/>
    </source>
</evidence>
<dbReference type="PANTHER" id="PTHR43433">
    <property type="entry name" value="HYDROLASE, ALPHA/BETA FOLD FAMILY PROTEIN"/>
    <property type="match status" value="1"/>
</dbReference>
<dbReference type="InterPro" id="IPR000073">
    <property type="entry name" value="AB_hydrolase_1"/>
</dbReference>
<reference evidence="2" key="1">
    <citation type="submission" date="2022-08" db="EMBL/GenBank/DDBJ databases">
        <title>Alicyclobacillus dauci DSM2870, complete genome.</title>
        <authorList>
            <person name="Wang Q."/>
            <person name="Cai R."/>
            <person name="Wang Z."/>
        </authorList>
    </citation>
    <scope>NUCLEOTIDE SEQUENCE</scope>
    <source>
        <strain evidence="2">DSM 28700</strain>
    </source>
</reference>
<proteinExistence type="predicted"/>
<accession>A0ABY6Z4S9</accession>
<gene>
    <name evidence="2" type="ORF">NZD86_05115</name>
</gene>
<dbReference type="InterPro" id="IPR050471">
    <property type="entry name" value="AB_hydrolase"/>
</dbReference>
<dbReference type="Gene3D" id="3.40.50.1820">
    <property type="entry name" value="alpha/beta hydrolase"/>
    <property type="match status" value="1"/>
</dbReference>
<dbReference type="EMBL" id="CP104064">
    <property type="protein sequence ID" value="WAH37883.1"/>
    <property type="molecule type" value="Genomic_DNA"/>
</dbReference>
<dbReference type="InterPro" id="IPR029058">
    <property type="entry name" value="AB_hydrolase_fold"/>
</dbReference>
<protein>
    <submittedName>
        <fullName evidence="2">Alpha/beta hydrolase</fullName>
    </submittedName>
</protein>
<sequence>MEEAIALPTASIHGADIYYEVQGEGYPLILIMGLGANIDWWGTGFIKQLARHHKVVALDNRGAGRTRTPDGPFRIEDMAADVAGLMDELSIERADVYGMSMGGMIAQEFALTYAERIHRLILGCTSCGSHQQVMPTPLAATLLMAAPATLEEAMEHQAKLLFPDEFVDKNRPLLVESYKVLIRHPMSRENFVRQFGAIQAWQGSFDRLHAISCPTLILHGTEDILLPVGNAEILHDHIPGSHLIRYEGCGHAFTVQMATRVLADIEEFLLS</sequence>
<dbReference type="PANTHER" id="PTHR43433:SF5">
    <property type="entry name" value="AB HYDROLASE-1 DOMAIN-CONTAINING PROTEIN"/>
    <property type="match status" value="1"/>
</dbReference>
<evidence type="ECO:0000313" key="3">
    <source>
        <dbReference type="Proteomes" id="UP001164803"/>
    </source>
</evidence>
<keyword evidence="2" id="KW-0378">Hydrolase</keyword>
<evidence type="ECO:0000259" key="1">
    <source>
        <dbReference type="Pfam" id="PF00561"/>
    </source>
</evidence>
<feature type="domain" description="AB hydrolase-1" evidence="1">
    <location>
        <begin position="26"/>
        <end position="252"/>
    </location>
</feature>
<keyword evidence="3" id="KW-1185">Reference proteome</keyword>
<dbReference type="Proteomes" id="UP001164803">
    <property type="component" value="Chromosome"/>
</dbReference>
<dbReference type="PRINTS" id="PR00111">
    <property type="entry name" value="ABHYDROLASE"/>
</dbReference>
<dbReference type="RefSeq" id="WP_268045415.1">
    <property type="nucleotide sequence ID" value="NZ_CP104064.1"/>
</dbReference>